<protein>
    <submittedName>
        <fullName evidence="3">Uncharacterized protein</fullName>
    </submittedName>
</protein>
<dbReference type="EMBL" id="WJXA01000503">
    <property type="protein sequence ID" value="KAF7112435.1"/>
    <property type="molecule type" value="Genomic_DNA"/>
</dbReference>
<feature type="region of interest" description="Disordered" evidence="1">
    <location>
        <begin position="1"/>
        <end position="23"/>
    </location>
</feature>
<keyword evidence="2" id="KW-1133">Transmembrane helix</keyword>
<name>A0A834FYG3_RHOSS</name>
<evidence type="ECO:0000313" key="3">
    <source>
        <dbReference type="EMBL" id="KAF7112435.1"/>
    </source>
</evidence>
<dbReference type="OrthoDB" id="1692327at2759"/>
<evidence type="ECO:0000313" key="4">
    <source>
        <dbReference type="Proteomes" id="UP000626092"/>
    </source>
</evidence>
<evidence type="ECO:0000256" key="1">
    <source>
        <dbReference type="SAM" id="MobiDB-lite"/>
    </source>
</evidence>
<keyword evidence="2" id="KW-0812">Transmembrane</keyword>
<dbReference type="AlphaFoldDB" id="A0A834FYG3"/>
<gene>
    <name evidence="3" type="ORF">RHSIM_RhsimUnG0230100</name>
</gene>
<keyword evidence="4" id="KW-1185">Reference proteome</keyword>
<feature type="transmembrane region" description="Helical" evidence="2">
    <location>
        <begin position="33"/>
        <end position="52"/>
    </location>
</feature>
<sequence length="276" mass="30996">MAKEQVDRAEPPPPSTGNDSDKSQGFAENLEYLAFWIERGAAAFLVLWSYWFPPNDWGRILLTAVSYLIISNSLYLVSLFSSLLPMAANRYDGNATEVAVTGAVTLVIATCVTIIETLRSRSLIVGLVSGIYIGVAVLGAAVEAEDEMNDKIDEEFTGQQEVKLEFSSKESKEEVQAKDEMKDKINEELTGQQKAKLDISLKESTEEVRRRSSCCSSEEFQSLEAKYHAKYENLLQKYFDKCHGWEEERSQLMKELGSARASSEIYRELLHGSDDF</sequence>
<dbReference type="Proteomes" id="UP000626092">
    <property type="component" value="Unassembled WGS sequence"/>
</dbReference>
<organism evidence="3 4">
    <name type="scientific">Rhododendron simsii</name>
    <name type="common">Sims's rhododendron</name>
    <dbReference type="NCBI Taxonomy" id="118357"/>
    <lineage>
        <taxon>Eukaryota</taxon>
        <taxon>Viridiplantae</taxon>
        <taxon>Streptophyta</taxon>
        <taxon>Embryophyta</taxon>
        <taxon>Tracheophyta</taxon>
        <taxon>Spermatophyta</taxon>
        <taxon>Magnoliopsida</taxon>
        <taxon>eudicotyledons</taxon>
        <taxon>Gunneridae</taxon>
        <taxon>Pentapetalae</taxon>
        <taxon>asterids</taxon>
        <taxon>Ericales</taxon>
        <taxon>Ericaceae</taxon>
        <taxon>Ericoideae</taxon>
        <taxon>Rhodoreae</taxon>
        <taxon>Rhododendron</taxon>
    </lineage>
</organism>
<feature type="transmembrane region" description="Helical" evidence="2">
    <location>
        <begin position="64"/>
        <end position="86"/>
    </location>
</feature>
<feature type="compositionally biased region" description="Basic and acidic residues" evidence="1">
    <location>
        <begin position="1"/>
        <end position="10"/>
    </location>
</feature>
<evidence type="ECO:0000256" key="2">
    <source>
        <dbReference type="SAM" id="Phobius"/>
    </source>
</evidence>
<comment type="caution">
    <text evidence="3">The sequence shown here is derived from an EMBL/GenBank/DDBJ whole genome shotgun (WGS) entry which is preliminary data.</text>
</comment>
<keyword evidence="2" id="KW-0472">Membrane</keyword>
<reference evidence="3" key="1">
    <citation type="submission" date="2019-11" db="EMBL/GenBank/DDBJ databases">
        <authorList>
            <person name="Liu Y."/>
            <person name="Hou J."/>
            <person name="Li T.-Q."/>
            <person name="Guan C.-H."/>
            <person name="Wu X."/>
            <person name="Wu H.-Z."/>
            <person name="Ling F."/>
            <person name="Zhang R."/>
            <person name="Shi X.-G."/>
            <person name="Ren J.-P."/>
            <person name="Chen E.-F."/>
            <person name="Sun J.-M."/>
        </authorList>
    </citation>
    <scope>NUCLEOTIDE SEQUENCE</scope>
    <source>
        <strain evidence="3">Adult_tree_wgs_1</strain>
        <tissue evidence="3">Leaves</tissue>
    </source>
</reference>
<feature type="transmembrane region" description="Helical" evidence="2">
    <location>
        <begin position="122"/>
        <end position="142"/>
    </location>
</feature>
<proteinExistence type="predicted"/>
<feature type="transmembrane region" description="Helical" evidence="2">
    <location>
        <begin position="98"/>
        <end position="115"/>
    </location>
</feature>
<accession>A0A834FYG3</accession>